<sequence length="80" mass="9242">MENLNNLYQTIMYIGGVVYAYCTDFTINLANLTGTSYYEINFFFFCVLFPLLIIVLPVIAVILKYRLRGLKKRTGLYSVP</sequence>
<reference evidence="2" key="1">
    <citation type="submission" date="2021-09" db="EMBL/GenBank/DDBJ databases">
        <title>Genome of Aequorivita sp. strain F64183.</title>
        <authorList>
            <person name="Wang Y."/>
        </authorList>
    </citation>
    <scope>NUCLEOTIDE SEQUENCE</scope>
    <source>
        <strain evidence="2">F64183</strain>
    </source>
</reference>
<proteinExistence type="predicted"/>
<dbReference type="RefSeq" id="WP_237608920.1">
    <property type="nucleotide sequence ID" value="NZ_JAIRBB010000012.1"/>
</dbReference>
<feature type="transmembrane region" description="Helical" evidence="1">
    <location>
        <begin position="42"/>
        <end position="63"/>
    </location>
</feature>
<keyword evidence="1" id="KW-0812">Transmembrane</keyword>
<organism evidence="2 3">
    <name type="scientific">Aequorivita xiaoshiensis</name>
    <dbReference type="NCBI Taxonomy" id="2874476"/>
    <lineage>
        <taxon>Bacteria</taxon>
        <taxon>Pseudomonadati</taxon>
        <taxon>Bacteroidota</taxon>
        <taxon>Flavobacteriia</taxon>
        <taxon>Flavobacteriales</taxon>
        <taxon>Flavobacteriaceae</taxon>
        <taxon>Aequorivita</taxon>
    </lineage>
</organism>
<accession>A0A9X1R019</accession>
<keyword evidence="3" id="KW-1185">Reference proteome</keyword>
<evidence type="ECO:0000256" key="1">
    <source>
        <dbReference type="SAM" id="Phobius"/>
    </source>
</evidence>
<comment type="caution">
    <text evidence="2">The sequence shown here is derived from an EMBL/GenBank/DDBJ whole genome shotgun (WGS) entry which is preliminary data.</text>
</comment>
<dbReference type="Proteomes" id="UP001139462">
    <property type="component" value="Unassembled WGS sequence"/>
</dbReference>
<dbReference type="EMBL" id="JAIRBB010000012">
    <property type="protein sequence ID" value="MCG2431841.1"/>
    <property type="molecule type" value="Genomic_DNA"/>
</dbReference>
<feature type="transmembrane region" description="Helical" evidence="1">
    <location>
        <begin position="12"/>
        <end position="30"/>
    </location>
</feature>
<protein>
    <submittedName>
        <fullName evidence="2">Uncharacterized protein</fullName>
    </submittedName>
</protein>
<dbReference type="AlphaFoldDB" id="A0A9X1R019"/>
<evidence type="ECO:0000313" key="3">
    <source>
        <dbReference type="Proteomes" id="UP001139462"/>
    </source>
</evidence>
<keyword evidence="1" id="KW-0472">Membrane</keyword>
<evidence type="ECO:0000313" key="2">
    <source>
        <dbReference type="EMBL" id="MCG2431841.1"/>
    </source>
</evidence>
<keyword evidence="1" id="KW-1133">Transmembrane helix</keyword>
<name>A0A9X1R019_9FLAO</name>
<gene>
    <name evidence="2" type="ORF">K8344_11970</name>
</gene>